<keyword evidence="6" id="KW-0378">Hydrolase</keyword>
<dbReference type="RefSeq" id="WP_062288343.1">
    <property type="nucleotide sequence ID" value="NZ_CP013200.1"/>
</dbReference>
<accession>A0A0S2LZ26</accession>
<feature type="short sequence motif" description="Histidine triad motif" evidence="4">
    <location>
        <begin position="145"/>
        <end position="149"/>
    </location>
</feature>
<dbReference type="PANTHER" id="PTHR42997">
    <property type="entry name" value="HIT FAMILY HYDROLASE"/>
    <property type="match status" value="1"/>
</dbReference>
<keyword evidence="1" id="KW-0547">Nucleotide-binding</keyword>
<dbReference type="SUPFAM" id="SSF54197">
    <property type="entry name" value="HIT-like"/>
    <property type="match status" value="1"/>
</dbReference>
<evidence type="ECO:0000256" key="1">
    <source>
        <dbReference type="ARBA" id="ARBA00022741"/>
    </source>
</evidence>
<reference evidence="6 7" key="2">
    <citation type="journal article" date="2016" name="J. Biotechnol.">
        <title>Complete genome sequence of Arthrobacter alpinus ERGS4:06, a yellow pigmented bacterium tolerant to cold and radiations isolated from Sikkim Himalaya.</title>
        <authorList>
            <person name="Kumar R."/>
            <person name="Singh D."/>
            <person name="Swarnkar M.K."/>
            <person name="Singh A.K."/>
            <person name="Kumar S."/>
        </authorList>
    </citation>
    <scope>NUCLEOTIDE SEQUENCE [LARGE SCALE GENOMIC DNA]</scope>
    <source>
        <strain evidence="6 7">ERGS4:06</strain>
    </source>
</reference>
<dbReference type="GO" id="GO:0016787">
    <property type="term" value="F:hydrolase activity"/>
    <property type="evidence" value="ECO:0007669"/>
    <property type="project" value="UniProtKB-KW"/>
</dbReference>
<dbReference type="InterPro" id="IPR052908">
    <property type="entry name" value="AP-4-A_phosphorylase"/>
</dbReference>
<dbReference type="Pfam" id="PF01230">
    <property type="entry name" value="HIT"/>
    <property type="match status" value="1"/>
</dbReference>
<dbReference type="InterPro" id="IPR036265">
    <property type="entry name" value="HIT-like_sf"/>
</dbReference>
<evidence type="ECO:0000256" key="4">
    <source>
        <dbReference type="PROSITE-ProRule" id="PRU00464"/>
    </source>
</evidence>
<feature type="binding site" evidence="3">
    <location>
        <position position="77"/>
    </location>
    <ligand>
        <name>substrate</name>
    </ligand>
</feature>
<evidence type="ECO:0000256" key="3">
    <source>
        <dbReference type="PIRSR" id="PIRSR639383-2"/>
    </source>
</evidence>
<dbReference type="EMBL" id="CP013200">
    <property type="protein sequence ID" value="ALO66810.1"/>
    <property type="molecule type" value="Genomic_DNA"/>
</dbReference>
<evidence type="ECO:0000313" key="7">
    <source>
        <dbReference type="Proteomes" id="UP000059574"/>
    </source>
</evidence>
<dbReference type="OrthoDB" id="9784774at2"/>
<sequence>MSELGGASQPVVVDDFELPGVPDAFQRLWTPHRLAYVKGGQEQVTGKHDCPFCEAPERSDEESLIVHRGELAFVILNLFPYNPGHILVCPYRHVPDYTDLTLEETAEFAALSQKAMRVLRAVSNPSGFNLGMNQGVTGGAGISAHLHQHIIPRWGGDVNFLPIIAGTKAITQTLGDVRAQVADAWNNTDLGQ</sequence>
<reference evidence="7" key="1">
    <citation type="submission" date="2015-11" db="EMBL/GenBank/DDBJ databases">
        <authorList>
            <person name="Kumar R."/>
            <person name="Singh D."/>
            <person name="Swarnkar M.K."/>
            <person name="Singh A.K."/>
            <person name="Kumar S."/>
        </authorList>
    </citation>
    <scope>NUCLEOTIDE SEQUENCE [LARGE SCALE GENOMIC DNA]</scope>
    <source>
        <strain evidence="7">ERGS4:06</strain>
    </source>
</reference>
<dbReference type="Gene3D" id="3.30.428.10">
    <property type="entry name" value="HIT-like"/>
    <property type="match status" value="1"/>
</dbReference>
<dbReference type="PROSITE" id="PS51084">
    <property type="entry name" value="HIT_2"/>
    <property type="match status" value="1"/>
</dbReference>
<evidence type="ECO:0000256" key="2">
    <source>
        <dbReference type="PIRSR" id="PIRSR639383-1"/>
    </source>
</evidence>
<dbReference type="GO" id="GO:0000166">
    <property type="term" value="F:nucleotide binding"/>
    <property type="evidence" value="ECO:0007669"/>
    <property type="project" value="UniProtKB-KW"/>
</dbReference>
<gene>
    <name evidence="6" type="ORF">AS189_10250</name>
</gene>
<evidence type="ECO:0000259" key="5">
    <source>
        <dbReference type="PROSITE" id="PS51084"/>
    </source>
</evidence>
<dbReference type="CDD" id="cd01275">
    <property type="entry name" value="FHIT"/>
    <property type="match status" value="1"/>
</dbReference>
<evidence type="ECO:0000313" key="6">
    <source>
        <dbReference type="EMBL" id="ALO66810.1"/>
    </source>
</evidence>
<dbReference type="InterPro" id="IPR039383">
    <property type="entry name" value="FHIT"/>
</dbReference>
<dbReference type="InterPro" id="IPR011146">
    <property type="entry name" value="HIT-like"/>
</dbReference>
<feature type="domain" description="HIT" evidence="5">
    <location>
        <begin position="51"/>
        <end position="160"/>
    </location>
</feature>
<organism evidence="6 7">
    <name type="scientific">Arthrobacter alpinus</name>
    <dbReference type="NCBI Taxonomy" id="656366"/>
    <lineage>
        <taxon>Bacteria</taxon>
        <taxon>Bacillati</taxon>
        <taxon>Actinomycetota</taxon>
        <taxon>Actinomycetes</taxon>
        <taxon>Micrococcales</taxon>
        <taxon>Micrococcaceae</taxon>
        <taxon>Arthrobacter</taxon>
    </lineage>
</organism>
<name>A0A0S2LZ26_9MICC</name>
<dbReference type="PANTHER" id="PTHR42997:SF1">
    <property type="entry name" value="AP-4-A PHOSPHORYLASE"/>
    <property type="match status" value="1"/>
</dbReference>
<proteinExistence type="predicted"/>
<feature type="binding site" evidence="3">
    <location>
        <position position="149"/>
    </location>
    <ligand>
        <name>substrate</name>
    </ligand>
</feature>
<protein>
    <submittedName>
        <fullName evidence="6">HIT family hydrolase</fullName>
    </submittedName>
</protein>
<feature type="active site" description="Tele-AMP-histidine intermediate" evidence="2">
    <location>
        <position position="147"/>
    </location>
</feature>
<dbReference type="Proteomes" id="UP000059574">
    <property type="component" value="Chromosome"/>
</dbReference>
<dbReference type="AlphaFoldDB" id="A0A0S2LZ26"/>